<keyword evidence="1" id="KW-1133">Transmembrane helix</keyword>
<organism evidence="2 3">
    <name type="scientific">Paenibacillus sacheonensis</name>
    <dbReference type="NCBI Taxonomy" id="742054"/>
    <lineage>
        <taxon>Bacteria</taxon>
        <taxon>Bacillati</taxon>
        <taxon>Bacillota</taxon>
        <taxon>Bacilli</taxon>
        <taxon>Bacillales</taxon>
        <taxon>Paenibacillaceae</taxon>
        <taxon>Paenibacillus</taxon>
    </lineage>
</organism>
<reference evidence="2 3" key="1">
    <citation type="submission" date="2020-01" db="EMBL/GenBank/DDBJ databases">
        <title>Paenibacillus soybeanensis sp. nov. isolated from the nodules of soybean (Glycine max(L.) Merr).</title>
        <authorList>
            <person name="Wang H."/>
        </authorList>
    </citation>
    <scope>NUCLEOTIDE SEQUENCE [LARGE SCALE GENOMIC DNA]</scope>
    <source>
        <strain evidence="2 3">DSM 23054</strain>
    </source>
</reference>
<proteinExistence type="predicted"/>
<keyword evidence="1" id="KW-0812">Transmembrane</keyword>
<feature type="transmembrane region" description="Helical" evidence="1">
    <location>
        <begin position="64"/>
        <end position="92"/>
    </location>
</feature>
<comment type="caution">
    <text evidence="2">The sequence shown here is derived from an EMBL/GenBank/DDBJ whole genome shotgun (WGS) entry which is preliminary data.</text>
</comment>
<evidence type="ECO:0000313" key="2">
    <source>
        <dbReference type="EMBL" id="NBC70851.1"/>
    </source>
</evidence>
<feature type="transmembrane region" description="Helical" evidence="1">
    <location>
        <begin position="9"/>
        <end position="27"/>
    </location>
</feature>
<dbReference type="RefSeq" id="WP_161700231.1">
    <property type="nucleotide sequence ID" value="NZ_JAAAMU010000009.1"/>
</dbReference>
<dbReference type="Proteomes" id="UP000558113">
    <property type="component" value="Unassembled WGS sequence"/>
</dbReference>
<accession>A0A7X4YSK4</accession>
<name>A0A7X4YSK4_9BACL</name>
<keyword evidence="3" id="KW-1185">Reference proteome</keyword>
<sequence length="102" mass="10783">MSGSQAMKWLTGVFELILAIPILGGLIVVGSSYGVLGIMLLLHILTLVMSAMSKEAKYGSILGIITSVLGWIPFVGWFFHLVSAILLMVSAAQRGGRTGSSM</sequence>
<dbReference type="AlphaFoldDB" id="A0A7X4YSK4"/>
<keyword evidence="1" id="KW-0472">Membrane</keyword>
<dbReference type="EMBL" id="JAAAMU010000009">
    <property type="protein sequence ID" value="NBC70851.1"/>
    <property type="molecule type" value="Genomic_DNA"/>
</dbReference>
<dbReference type="OrthoDB" id="1925744at2"/>
<evidence type="ECO:0000256" key="1">
    <source>
        <dbReference type="SAM" id="Phobius"/>
    </source>
</evidence>
<feature type="transmembrane region" description="Helical" evidence="1">
    <location>
        <begin position="33"/>
        <end position="52"/>
    </location>
</feature>
<protein>
    <submittedName>
        <fullName evidence="2">Uncharacterized protein</fullName>
    </submittedName>
</protein>
<evidence type="ECO:0000313" key="3">
    <source>
        <dbReference type="Proteomes" id="UP000558113"/>
    </source>
</evidence>
<gene>
    <name evidence="2" type="ORF">GT003_17770</name>
</gene>